<feature type="signal peptide" evidence="1">
    <location>
        <begin position="1"/>
        <end position="19"/>
    </location>
</feature>
<reference evidence="2" key="1">
    <citation type="submission" date="2015-12" db="EMBL/GenBank/DDBJ databases">
        <title>Gene expression during late stages of embryo sac development: a critical building block for successful pollen-pistil interactions.</title>
        <authorList>
            <person name="Liu Y."/>
            <person name="Joly V."/>
            <person name="Sabar M."/>
            <person name="Matton D.P."/>
        </authorList>
    </citation>
    <scope>NUCLEOTIDE SEQUENCE</scope>
</reference>
<feature type="chain" id="PRO_5006865951" evidence="1">
    <location>
        <begin position="20"/>
        <end position="98"/>
    </location>
</feature>
<proteinExistence type="predicted"/>
<organism evidence="2">
    <name type="scientific">Solanum chacoense</name>
    <name type="common">Chaco potato</name>
    <dbReference type="NCBI Taxonomy" id="4108"/>
    <lineage>
        <taxon>Eukaryota</taxon>
        <taxon>Viridiplantae</taxon>
        <taxon>Streptophyta</taxon>
        <taxon>Embryophyta</taxon>
        <taxon>Tracheophyta</taxon>
        <taxon>Spermatophyta</taxon>
        <taxon>Magnoliopsida</taxon>
        <taxon>eudicotyledons</taxon>
        <taxon>Gunneridae</taxon>
        <taxon>Pentapetalae</taxon>
        <taxon>asterids</taxon>
        <taxon>lamiids</taxon>
        <taxon>Solanales</taxon>
        <taxon>Solanaceae</taxon>
        <taxon>Solanoideae</taxon>
        <taxon>Solaneae</taxon>
        <taxon>Solanum</taxon>
    </lineage>
</organism>
<sequence>MKHCTIFFSLSLFIRVIYGENMKQMKCLMICANVTKPFQHLPVQCARANDLTNKKCGLIIRDGRKRQFKADYLKVLKSILEVDCMNSVLQMTLRWEII</sequence>
<accession>A0A0V0HH06</accession>
<evidence type="ECO:0000256" key="1">
    <source>
        <dbReference type="SAM" id="SignalP"/>
    </source>
</evidence>
<protein>
    <submittedName>
        <fullName evidence="2">Putative ovule protein</fullName>
    </submittedName>
</protein>
<name>A0A0V0HH06_SOLCH</name>
<keyword evidence="1" id="KW-0732">Signal</keyword>
<evidence type="ECO:0000313" key="2">
    <source>
        <dbReference type="EMBL" id="JAP19647.1"/>
    </source>
</evidence>
<dbReference type="AlphaFoldDB" id="A0A0V0HH06"/>
<dbReference type="EMBL" id="GEDG01019791">
    <property type="protein sequence ID" value="JAP19647.1"/>
    <property type="molecule type" value="Transcribed_RNA"/>
</dbReference>